<dbReference type="Pfam" id="PF12937">
    <property type="entry name" value="F-box-like"/>
    <property type="match status" value="1"/>
</dbReference>
<dbReference type="Gene3D" id="1.20.1280.50">
    <property type="match status" value="1"/>
</dbReference>
<dbReference type="EMBL" id="QZAV01000499">
    <property type="protein sequence ID" value="THX24893.1"/>
    <property type="molecule type" value="Genomic_DNA"/>
</dbReference>
<evidence type="ECO:0000313" key="3">
    <source>
        <dbReference type="EMBL" id="THX24893.1"/>
    </source>
</evidence>
<protein>
    <recommendedName>
        <fullName evidence="2">F-box domain-containing protein</fullName>
    </recommendedName>
</protein>
<feature type="region of interest" description="Disordered" evidence="1">
    <location>
        <begin position="512"/>
        <end position="569"/>
    </location>
</feature>
<comment type="caution">
    <text evidence="3">The sequence shown here is derived from an EMBL/GenBank/DDBJ whole genome shotgun (WGS) entry which is preliminary data.</text>
</comment>
<name>A0A4S9DVB5_AURPU</name>
<reference evidence="3 4" key="1">
    <citation type="submission" date="2018-10" db="EMBL/GenBank/DDBJ databases">
        <title>Fifty Aureobasidium pullulans genomes reveal a recombining polyextremotolerant generalist.</title>
        <authorList>
            <person name="Gostincar C."/>
            <person name="Turk M."/>
            <person name="Zajc J."/>
            <person name="Gunde-Cimerman N."/>
        </authorList>
    </citation>
    <scope>NUCLEOTIDE SEQUENCE [LARGE SCALE GENOMIC DNA]</scope>
    <source>
        <strain evidence="3 4">EXF-9785</strain>
    </source>
</reference>
<dbReference type="InterPro" id="IPR001810">
    <property type="entry name" value="F-box_dom"/>
</dbReference>
<dbReference type="PROSITE" id="PS50181">
    <property type="entry name" value="FBOX"/>
    <property type="match status" value="1"/>
</dbReference>
<evidence type="ECO:0000313" key="4">
    <source>
        <dbReference type="Proteomes" id="UP000308953"/>
    </source>
</evidence>
<feature type="domain" description="F-box" evidence="2">
    <location>
        <begin position="54"/>
        <end position="87"/>
    </location>
</feature>
<organism evidence="3 4">
    <name type="scientific">Aureobasidium pullulans</name>
    <name type="common">Black yeast</name>
    <name type="synonym">Pullularia pullulans</name>
    <dbReference type="NCBI Taxonomy" id="5580"/>
    <lineage>
        <taxon>Eukaryota</taxon>
        <taxon>Fungi</taxon>
        <taxon>Dikarya</taxon>
        <taxon>Ascomycota</taxon>
        <taxon>Pezizomycotina</taxon>
        <taxon>Dothideomycetes</taxon>
        <taxon>Dothideomycetidae</taxon>
        <taxon>Dothideales</taxon>
        <taxon>Saccotheciaceae</taxon>
        <taxon>Aureobasidium</taxon>
    </lineage>
</organism>
<evidence type="ECO:0000259" key="2">
    <source>
        <dbReference type="PROSITE" id="PS50181"/>
    </source>
</evidence>
<dbReference type="SMART" id="SM00256">
    <property type="entry name" value="FBOX"/>
    <property type="match status" value="1"/>
</dbReference>
<sequence length="569" mass="64455">MSTNWSFRAPSSTEKSWRNTNVLDLVELTAQRALHYDSLWITNIVNMATPITARSILPTLPPELLGRVFDFVDDKDLISLRLVCRDFCAAANRPFAICFFANSQHVATEHSIQALVKITAHGVFSPYIKTVTICSARIATHVLDERDNTEDTDEEDIEPHEEPGEEADGEADDNDDESDDVGETLVDTSFVRSGQFARLLKIAFSNIRETSRYVAIGVSKDYRSRGSFSNISLSPKRRPYGWRTMIDASNIIYRTVDTLNIILAAASGSGCRINGLSVVYYMPSLNDDGYEMKQALERFFQTCTSPLDIYFDWEDFPVIEYVCREESVSLVGHFVSSRGNNDAQSPVDVVIRWILKQPMWDFYADSFEFSDLSFSDIYFVDSLEDVMLTRFELQSRPFGKDSYSNLFERLAAMPNLQLCEFYKFKYQISGQHVELRSGIYPAKRDNLYLLFPNNQICFSVSGENVSQQLLDLAAYTSAAERKKIQAIEADGEVKDPWVSALDISHEPRKFADDDLGLYSGSDDDGLCDRSDEEENEEEEDAPEDSEDPEDPEDSQSAEDEDDLSEFDIA</sequence>
<feature type="compositionally biased region" description="Acidic residues" evidence="1">
    <location>
        <begin position="521"/>
        <end position="569"/>
    </location>
</feature>
<evidence type="ECO:0000256" key="1">
    <source>
        <dbReference type="SAM" id="MobiDB-lite"/>
    </source>
</evidence>
<dbReference type="Proteomes" id="UP000308953">
    <property type="component" value="Unassembled WGS sequence"/>
</dbReference>
<dbReference type="CDD" id="cd09917">
    <property type="entry name" value="F-box_SF"/>
    <property type="match status" value="1"/>
</dbReference>
<dbReference type="InterPro" id="IPR036047">
    <property type="entry name" value="F-box-like_dom_sf"/>
</dbReference>
<feature type="compositionally biased region" description="Acidic residues" evidence="1">
    <location>
        <begin position="147"/>
        <end position="180"/>
    </location>
</feature>
<proteinExistence type="predicted"/>
<dbReference type="AlphaFoldDB" id="A0A4S9DVB5"/>
<gene>
    <name evidence="3" type="ORF">D6D10_10031</name>
</gene>
<dbReference type="SUPFAM" id="SSF81383">
    <property type="entry name" value="F-box domain"/>
    <property type="match status" value="1"/>
</dbReference>
<feature type="region of interest" description="Disordered" evidence="1">
    <location>
        <begin position="144"/>
        <end position="180"/>
    </location>
</feature>
<accession>A0A4S9DVB5</accession>